<dbReference type="InterPro" id="IPR027417">
    <property type="entry name" value="P-loop_NTPase"/>
</dbReference>
<evidence type="ECO:0000313" key="2">
    <source>
        <dbReference type="Proteomes" id="UP000217144"/>
    </source>
</evidence>
<protein>
    <recommendedName>
        <fullName evidence="3">Sulfotransferase</fullName>
    </recommendedName>
</protein>
<sequence length="303" mass="34124">MGGTGRSGTTVIGDLLGNHSKIRTSTPIEIKFLTNKSGLVDVVFGYSSEIEKSAGKVSILNFRTYRKRKRKEKERFSKILAEFNKFIWEKWWNIDAPPPHGRGLISGIAKTDLENLLKRLKRDLKINRKWAARHFMATFISKQFGAGDEIYWVETTPMNIPEANKLQELFPNALFINMVRDPRDVIASLLTKKWGPTTALEGLDWIEARLLAGHEALTAVKPEKKITIALEDLAIKNREATYKKLLGFLKVTDEPTMQAFFTQSMTPDAATSGRWKSEIDSPEFSAGYAAMTARLAKAGVVFQ</sequence>
<dbReference type="AlphaFoldDB" id="A0AAC9YSW2"/>
<evidence type="ECO:0008006" key="3">
    <source>
        <dbReference type="Google" id="ProtNLM"/>
    </source>
</evidence>
<gene>
    <name evidence="1" type="ORF">A1s21148_05180</name>
</gene>
<name>A0AAC9YSW2_9ACTN</name>
<dbReference type="EMBL" id="CP016769">
    <property type="protein sequence ID" value="ASY10888.1"/>
    <property type="molecule type" value="Genomic_DNA"/>
</dbReference>
<dbReference type="Pfam" id="PF13469">
    <property type="entry name" value="Sulfotransfer_3"/>
    <property type="match status" value="1"/>
</dbReference>
<reference evidence="1 2" key="1">
    <citation type="submission" date="2016-07" db="EMBL/GenBank/DDBJ databases">
        <title>High microdiversification within the ubiquitous acI lineage of Actinobacteria.</title>
        <authorList>
            <person name="Neuenschwander S.M."/>
            <person name="Salcher M."/>
            <person name="Ghai R."/>
            <person name="Pernthaler J."/>
        </authorList>
    </citation>
    <scope>NUCLEOTIDE SEQUENCE [LARGE SCALE GENOMIC DNA]</scope>
    <source>
        <strain evidence="1">MMS-21-148</strain>
    </source>
</reference>
<proteinExistence type="predicted"/>
<evidence type="ECO:0000313" key="1">
    <source>
        <dbReference type="EMBL" id="ASY10888.1"/>
    </source>
</evidence>
<accession>A0AAC9YSW2</accession>
<dbReference type="Gene3D" id="3.40.50.300">
    <property type="entry name" value="P-loop containing nucleotide triphosphate hydrolases"/>
    <property type="match status" value="1"/>
</dbReference>
<keyword evidence="2" id="KW-1185">Reference proteome</keyword>
<dbReference type="SUPFAM" id="SSF52540">
    <property type="entry name" value="P-loop containing nucleoside triphosphate hydrolases"/>
    <property type="match status" value="1"/>
</dbReference>
<dbReference type="KEGG" id="plan:A1s21148_05180"/>
<dbReference type="Proteomes" id="UP000217144">
    <property type="component" value="Chromosome"/>
</dbReference>
<organism evidence="1 2">
    <name type="scientific">Candidatus Planktophila lacus</name>
    <dbReference type="NCBI Taxonomy" id="1884913"/>
    <lineage>
        <taxon>Bacteria</taxon>
        <taxon>Bacillati</taxon>
        <taxon>Actinomycetota</taxon>
        <taxon>Actinomycetes</taxon>
        <taxon>Candidatus Nanopelagicales</taxon>
        <taxon>Candidatus Nanopelagicaceae</taxon>
        <taxon>Candidatus Planktophila</taxon>
    </lineage>
</organism>